<accession>A0A1T5A342</accession>
<dbReference type="OrthoDB" id="9794443at2"/>
<keyword evidence="2" id="KW-1185">Reference proteome</keyword>
<dbReference type="AlphaFoldDB" id="A0A1T5A342"/>
<reference evidence="2" key="1">
    <citation type="submission" date="2017-02" db="EMBL/GenBank/DDBJ databases">
        <authorList>
            <person name="Varghese N."/>
            <person name="Submissions S."/>
        </authorList>
    </citation>
    <scope>NUCLEOTIDE SEQUENCE [LARGE SCALE GENOMIC DNA]</scope>
    <source>
        <strain evidence="2">DSM 22385</strain>
    </source>
</reference>
<dbReference type="EMBL" id="FUYR01000001">
    <property type="protein sequence ID" value="SKB29421.1"/>
    <property type="molecule type" value="Genomic_DNA"/>
</dbReference>
<dbReference type="NCBIfam" id="NF038084">
    <property type="entry name" value="DHCW_cupin"/>
    <property type="match status" value="1"/>
</dbReference>
<organism evidence="1 2">
    <name type="scientific">Daejeonella lutea</name>
    <dbReference type="NCBI Taxonomy" id="572036"/>
    <lineage>
        <taxon>Bacteria</taxon>
        <taxon>Pseudomonadati</taxon>
        <taxon>Bacteroidota</taxon>
        <taxon>Sphingobacteriia</taxon>
        <taxon>Sphingobacteriales</taxon>
        <taxon>Sphingobacteriaceae</taxon>
        <taxon>Daejeonella</taxon>
    </lineage>
</organism>
<dbReference type="Proteomes" id="UP000189981">
    <property type="component" value="Unassembled WGS sequence"/>
</dbReference>
<dbReference type="STRING" id="572036.SAMN05661099_0264"/>
<sequence>MEAVNIPFQLTHWETIPATSHPGDTGFALWKTLQFGDLRIRMVEYSAGYKADHWCTKGHIIYCISGEMITELQDGSKHLLSTGMSYEVSDDLSSHRSFSENGVRLLIIDGGFLKAHP</sequence>
<dbReference type="SUPFAM" id="SSF51182">
    <property type="entry name" value="RmlC-like cupins"/>
    <property type="match status" value="1"/>
</dbReference>
<dbReference type="InterPro" id="IPR011051">
    <property type="entry name" value="RmlC_Cupin_sf"/>
</dbReference>
<dbReference type="InterPro" id="IPR047713">
    <property type="entry name" value="DHCW_cupin"/>
</dbReference>
<protein>
    <recommendedName>
        <fullName evidence="3">ChrR Cupin-like domain-containing protein</fullName>
    </recommendedName>
</protein>
<evidence type="ECO:0000313" key="1">
    <source>
        <dbReference type="EMBL" id="SKB29421.1"/>
    </source>
</evidence>
<dbReference type="RefSeq" id="WP_079700767.1">
    <property type="nucleotide sequence ID" value="NZ_FUYR01000001.1"/>
</dbReference>
<proteinExistence type="predicted"/>
<evidence type="ECO:0000313" key="2">
    <source>
        <dbReference type="Proteomes" id="UP000189981"/>
    </source>
</evidence>
<gene>
    <name evidence="1" type="ORF">SAMN05661099_0264</name>
</gene>
<name>A0A1T5A342_9SPHI</name>
<evidence type="ECO:0008006" key="3">
    <source>
        <dbReference type="Google" id="ProtNLM"/>
    </source>
</evidence>